<dbReference type="AlphaFoldDB" id="A0A2I1H1K0"/>
<sequence>MPAPYVKKINSNNYLMPTNINKDNSILLDNEQENIIKRSAQAVQTSFKDVKNLVTDINNKYEIQIKNPRTWIDHNIFLEKRFTCS</sequence>
<evidence type="ECO:0000313" key="2">
    <source>
        <dbReference type="Proteomes" id="UP000234323"/>
    </source>
</evidence>
<protein>
    <submittedName>
        <fullName evidence="1">Uncharacterized protein</fullName>
    </submittedName>
</protein>
<accession>A0A2I1H1K0</accession>
<name>A0A2I1H1K0_9GLOM</name>
<dbReference type="EMBL" id="LLXI01001261">
    <property type="protein sequence ID" value="PKY52748.1"/>
    <property type="molecule type" value="Genomic_DNA"/>
</dbReference>
<keyword evidence="2" id="KW-1185">Reference proteome</keyword>
<reference evidence="1 2" key="1">
    <citation type="submission" date="2015-10" db="EMBL/GenBank/DDBJ databases">
        <title>Genome analyses suggest a sexual origin of heterokaryosis in a supposedly ancient asexual fungus.</title>
        <authorList>
            <person name="Ropars J."/>
            <person name="Sedzielewska K."/>
            <person name="Noel J."/>
            <person name="Charron P."/>
            <person name="Farinelli L."/>
            <person name="Marton T."/>
            <person name="Kruger M."/>
            <person name="Pelin A."/>
            <person name="Brachmann A."/>
            <person name="Corradi N."/>
        </authorList>
    </citation>
    <scope>NUCLEOTIDE SEQUENCE [LARGE SCALE GENOMIC DNA]</scope>
    <source>
        <strain evidence="1 2">A4</strain>
    </source>
</reference>
<evidence type="ECO:0000313" key="1">
    <source>
        <dbReference type="EMBL" id="PKY52748.1"/>
    </source>
</evidence>
<gene>
    <name evidence="1" type="ORF">RhiirA4_470578</name>
</gene>
<organism evidence="1 2">
    <name type="scientific">Rhizophagus irregularis</name>
    <dbReference type="NCBI Taxonomy" id="588596"/>
    <lineage>
        <taxon>Eukaryota</taxon>
        <taxon>Fungi</taxon>
        <taxon>Fungi incertae sedis</taxon>
        <taxon>Mucoromycota</taxon>
        <taxon>Glomeromycotina</taxon>
        <taxon>Glomeromycetes</taxon>
        <taxon>Glomerales</taxon>
        <taxon>Glomeraceae</taxon>
        <taxon>Rhizophagus</taxon>
    </lineage>
</organism>
<comment type="caution">
    <text evidence="1">The sequence shown here is derived from an EMBL/GenBank/DDBJ whole genome shotgun (WGS) entry which is preliminary data.</text>
</comment>
<proteinExistence type="predicted"/>
<dbReference type="Proteomes" id="UP000234323">
    <property type="component" value="Unassembled WGS sequence"/>
</dbReference>